<feature type="transmembrane region" description="Helical" evidence="1">
    <location>
        <begin position="195"/>
        <end position="214"/>
    </location>
</feature>
<evidence type="ECO:0000313" key="4">
    <source>
        <dbReference type="Proteomes" id="UP001413721"/>
    </source>
</evidence>
<dbReference type="EMBL" id="JBBKTW010000010">
    <property type="protein sequence ID" value="MEN2991194.1"/>
    <property type="molecule type" value="Genomic_DNA"/>
</dbReference>
<dbReference type="SUPFAM" id="SSF103481">
    <property type="entry name" value="Multidrug resistance efflux transporter EmrE"/>
    <property type="match status" value="2"/>
</dbReference>
<comment type="caution">
    <text evidence="3">The sequence shown here is derived from an EMBL/GenBank/DDBJ whole genome shotgun (WGS) entry which is preliminary data.</text>
</comment>
<evidence type="ECO:0000256" key="1">
    <source>
        <dbReference type="SAM" id="Phobius"/>
    </source>
</evidence>
<protein>
    <submittedName>
        <fullName evidence="3">EamA family transporter</fullName>
    </submittedName>
</protein>
<keyword evidence="4" id="KW-1185">Reference proteome</keyword>
<evidence type="ECO:0000259" key="2">
    <source>
        <dbReference type="Pfam" id="PF00892"/>
    </source>
</evidence>
<dbReference type="Proteomes" id="UP001413721">
    <property type="component" value="Unassembled WGS sequence"/>
</dbReference>
<dbReference type="RefSeq" id="WP_345934185.1">
    <property type="nucleotide sequence ID" value="NZ_JBBKTV010000007.1"/>
</dbReference>
<feature type="domain" description="EamA" evidence="2">
    <location>
        <begin position="23"/>
        <end position="152"/>
    </location>
</feature>
<accession>A0ABU9YQU5</accession>
<keyword evidence="1" id="KW-0812">Transmembrane</keyword>
<dbReference type="InterPro" id="IPR037185">
    <property type="entry name" value="EmrE-like"/>
</dbReference>
<keyword evidence="1" id="KW-0472">Membrane</keyword>
<dbReference type="PANTHER" id="PTHR22911:SF76">
    <property type="entry name" value="EAMA DOMAIN-CONTAINING PROTEIN"/>
    <property type="match status" value="1"/>
</dbReference>
<feature type="transmembrane region" description="Helical" evidence="1">
    <location>
        <begin position="164"/>
        <end position="183"/>
    </location>
</feature>
<proteinExistence type="predicted"/>
<name>A0ABU9YQU5_9PROT</name>
<dbReference type="PANTHER" id="PTHR22911">
    <property type="entry name" value="ACYL-MALONYL CONDENSING ENZYME-RELATED"/>
    <property type="match status" value="1"/>
</dbReference>
<feature type="transmembrane region" description="Helical" evidence="1">
    <location>
        <begin position="82"/>
        <end position="102"/>
    </location>
</feature>
<organism evidence="3 4">
    <name type="scientific">Tistrella arctica</name>
    <dbReference type="NCBI Taxonomy" id="3133430"/>
    <lineage>
        <taxon>Bacteria</taxon>
        <taxon>Pseudomonadati</taxon>
        <taxon>Pseudomonadota</taxon>
        <taxon>Alphaproteobacteria</taxon>
        <taxon>Geminicoccales</taxon>
        <taxon>Geminicoccaceae</taxon>
        <taxon>Tistrella</taxon>
    </lineage>
</organism>
<dbReference type="InterPro" id="IPR000620">
    <property type="entry name" value="EamA_dom"/>
</dbReference>
<reference evidence="3 4" key="1">
    <citation type="submission" date="2024-03" db="EMBL/GenBank/DDBJ databases">
        <title>High-quality draft genome sequencing of Tistrella sp. BH-R2-4.</title>
        <authorList>
            <person name="Dong C."/>
        </authorList>
    </citation>
    <scope>NUCLEOTIDE SEQUENCE [LARGE SCALE GENOMIC DNA]</scope>
    <source>
        <strain evidence="3 4">BH-R2-4</strain>
    </source>
</reference>
<feature type="transmembrane region" description="Helical" evidence="1">
    <location>
        <begin position="256"/>
        <end position="275"/>
    </location>
</feature>
<dbReference type="Pfam" id="PF00892">
    <property type="entry name" value="EamA"/>
    <property type="match status" value="2"/>
</dbReference>
<feature type="transmembrane region" description="Helical" evidence="1">
    <location>
        <begin position="20"/>
        <end position="39"/>
    </location>
</feature>
<sequence length="310" mass="32552">MPANATRTDQPAQTRRPARIRATLIGFTAVLMWGALALFTDLSGTVPPFQMVAMTFAIAFLLMAAKWTWTGERWTRHLRHPPAVWLLGVGGLFGYHACYFVALRLAPAAEASLIAYLWPLLIVVLSGLLPGERLRAAHILGALMGLAGTATLIARAGLAFDPAAVPGYLAAAACALIWSTYSVGSRRFGDVPTDAVGWFCAATAVLGLACHLAFETTVWPAGAVEWAAVAALGLGPVGLAFFAWDIGMKRGDVRLLGVASYAAPVISTLLLVGFGRAEPSWRLAVACALVAGGALTATVGARITSRRARA</sequence>
<gene>
    <name evidence="3" type="ORF">WG926_22970</name>
</gene>
<feature type="transmembrane region" description="Helical" evidence="1">
    <location>
        <begin position="51"/>
        <end position="70"/>
    </location>
</feature>
<feature type="domain" description="EamA" evidence="2">
    <location>
        <begin position="166"/>
        <end position="296"/>
    </location>
</feature>
<feature type="transmembrane region" description="Helical" evidence="1">
    <location>
        <begin position="226"/>
        <end position="244"/>
    </location>
</feature>
<feature type="transmembrane region" description="Helical" evidence="1">
    <location>
        <begin position="281"/>
        <end position="301"/>
    </location>
</feature>
<evidence type="ECO:0000313" key="3">
    <source>
        <dbReference type="EMBL" id="MEN2991194.1"/>
    </source>
</evidence>
<feature type="transmembrane region" description="Helical" evidence="1">
    <location>
        <begin position="136"/>
        <end position="158"/>
    </location>
</feature>
<feature type="transmembrane region" description="Helical" evidence="1">
    <location>
        <begin position="108"/>
        <end position="129"/>
    </location>
</feature>
<keyword evidence="1" id="KW-1133">Transmembrane helix</keyword>